<dbReference type="InterPro" id="IPR001986">
    <property type="entry name" value="Enolpyruvate_Tfrase_dom"/>
</dbReference>
<dbReference type="CDD" id="cd01556">
    <property type="entry name" value="EPSP_synthase"/>
    <property type="match status" value="1"/>
</dbReference>
<feature type="binding site" evidence="7">
    <location>
        <position position="23"/>
    </location>
    <ligand>
        <name>phosphoenolpyruvate</name>
        <dbReference type="ChEBI" id="CHEBI:58702"/>
    </ligand>
</feature>
<gene>
    <name evidence="7" type="primary">aroA</name>
    <name evidence="9" type="ORF">XD92_0577</name>
</gene>
<feature type="binding site" evidence="7">
    <location>
        <position position="320"/>
    </location>
    <ligand>
        <name>phosphoenolpyruvate</name>
        <dbReference type="ChEBI" id="CHEBI:58702"/>
    </ligand>
</feature>
<feature type="binding site" evidence="7">
    <location>
        <position position="146"/>
    </location>
    <ligand>
        <name>3-phosphoshikimate</name>
        <dbReference type="ChEBI" id="CHEBI:145989"/>
    </ligand>
</feature>
<evidence type="ECO:0000313" key="9">
    <source>
        <dbReference type="EMBL" id="KUK78021.1"/>
    </source>
</evidence>
<dbReference type="GO" id="GO:0008652">
    <property type="term" value="P:amino acid biosynthetic process"/>
    <property type="evidence" value="ECO:0007669"/>
    <property type="project" value="UniProtKB-KW"/>
</dbReference>
<dbReference type="PATRIC" id="fig|294710.3.peg.853"/>
<dbReference type="UniPathway" id="UPA00053">
    <property type="reaction ID" value="UER00089"/>
</dbReference>
<keyword evidence="4 7" id="KW-0808">Transferase</keyword>
<feature type="binding site" evidence="7">
    <location>
        <position position="289"/>
    </location>
    <ligand>
        <name>3-phosphoshikimate</name>
        <dbReference type="ChEBI" id="CHEBI:145989"/>
    </ligand>
</feature>
<reference evidence="10" key="1">
    <citation type="journal article" date="2015" name="MBio">
        <title>Genome-Resolved Metagenomic Analysis Reveals Roles for Candidate Phyla and Other Microbial Community Members in Biogeochemical Transformations in Oil Reservoirs.</title>
        <authorList>
            <person name="Hu P."/>
            <person name="Tom L."/>
            <person name="Singh A."/>
            <person name="Thomas B.C."/>
            <person name="Baker B.J."/>
            <person name="Piceno Y.M."/>
            <person name="Andersen G.L."/>
            <person name="Banfield J.F."/>
        </authorList>
    </citation>
    <scope>NUCLEOTIDE SEQUENCE [LARGE SCALE GENOMIC DNA]</scope>
</reference>
<evidence type="ECO:0000313" key="10">
    <source>
        <dbReference type="Proteomes" id="UP000053860"/>
    </source>
</evidence>
<feature type="binding site" evidence="7">
    <location>
        <position position="365"/>
    </location>
    <ligand>
        <name>phosphoenolpyruvate</name>
        <dbReference type="ChEBI" id="CHEBI:58702"/>
    </ligand>
</feature>
<comment type="caution">
    <text evidence="7">Lacks conserved residue(s) required for the propagation of feature annotation.</text>
</comment>
<feature type="binding site" evidence="7">
    <location>
        <position position="99"/>
    </location>
    <ligand>
        <name>phosphoenolpyruvate</name>
        <dbReference type="ChEBI" id="CHEBI:58702"/>
    </ligand>
</feature>
<sequence length="409" mass="46038">MQQQFKISPPDKVETTVHLPASKSISNRALILNALSLSTTPIRNLSDCEDTQMIINSFNSNSNLFDVKGAGTAMRFLTAFLAGMDGEWIIRGNKRMHERPIHPLVETLVVLGAEIDYLEKEGFPPLRIKGHPLKGGEVFVAGNISSQFISALLMIAPLMEKGLVMNIEKQIISKPYIDLTIGMMRDFGVHVKWEENKITVKPQRYKAVEYTVEQDWSAASYWYEIVAMLPESKVKLPGLRRVSLQGDANVANLFSDLGVETEYLDDGIIIRHVKRKAKKFFHNFVQEPDLAQTFAATCCFKGIPFLFSGTQSLKIKETDRIAAMITELKKLGFLLREDGSGILEWDGDRCFPDEIPSIETYNDHRMAMSMAPGSILFNPLIINNPMVVTKSYPAFWEDLKKAGFTIHSM</sequence>
<dbReference type="GO" id="GO:0009073">
    <property type="term" value="P:aromatic amino acid family biosynthetic process"/>
    <property type="evidence" value="ECO:0007669"/>
    <property type="project" value="UniProtKB-KW"/>
</dbReference>
<evidence type="ECO:0000259" key="8">
    <source>
        <dbReference type="Pfam" id="PF00275"/>
    </source>
</evidence>
<dbReference type="PROSITE" id="PS00885">
    <property type="entry name" value="EPSP_SYNTHASE_2"/>
    <property type="match status" value="1"/>
</dbReference>
<dbReference type="Gene3D" id="3.65.10.10">
    <property type="entry name" value="Enolpyruvate transferase domain"/>
    <property type="match status" value="3"/>
</dbReference>
<dbReference type="PANTHER" id="PTHR21090:SF5">
    <property type="entry name" value="PENTAFUNCTIONAL AROM POLYPEPTIDE"/>
    <property type="match status" value="1"/>
</dbReference>
<comment type="subunit">
    <text evidence="7">Monomer.</text>
</comment>
<comment type="pathway">
    <text evidence="1 7">Metabolic intermediate biosynthesis; chorismate biosynthesis; chorismate from D-erythrose 4-phosphate and phosphoenolpyruvate: step 6/7.</text>
</comment>
<dbReference type="InterPro" id="IPR036968">
    <property type="entry name" value="Enolpyruvate_Tfrase_sf"/>
</dbReference>
<dbReference type="GO" id="GO:0009423">
    <property type="term" value="P:chorismate biosynthetic process"/>
    <property type="evidence" value="ECO:0007669"/>
    <property type="project" value="UniProtKB-UniRule"/>
</dbReference>
<feature type="binding site" evidence="7">
    <location>
        <position position="390"/>
    </location>
    <ligand>
        <name>phosphoenolpyruvate</name>
        <dbReference type="ChEBI" id="CHEBI:58702"/>
    </ligand>
</feature>
<evidence type="ECO:0000256" key="6">
    <source>
        <dbReference type="ARBA" id="ARBA00044633"/>
    </source>
</evidence>
<feature type="binding site" evidence="7">
    <location>
        <position position="24"/>
    </location>
    <ligand>
        <name>3-phosphoshikimate</name>
        <dbReference type="ChEBI" id="CHEBI:145989"/>
    </ligand>
</feature>
<feature type="active site" description="Proton acceptor" evidence="7">
    <location>
        <position position="289"/>
    </location>
</feature>
<comment type="subcellular location">
    <subcellularLocation>
        <location evidence="7">Cytoplasm</location>
    </subcellularLocation>
</comment>
<dbReference type="EC" id="2.5.1.19" evidence="7"/>
<accession>A0A101HJJ7</accession>
<feature type="binding site" evidence="7">
    <location>
        <position position="147"/>
    </location>
    <ligand>
        <name>phosphoenolpyruvate</name>
        <dbReference type="ChEBI" id="CHEBI:58702"/>
    </ligand>
</feature>
<dbReference type="InterPro" id="IPR013792">
    <property type="entry name" value="RNA3'P_cycl/enolpyr_Trfase_a/b"/>
</dbReference>
<protein>
    <recommendedName>
        <fullName evidence="7">3-phosphoshikimate 1-carboxyvinyltransferase</fullName>
        <ecNumber evidence="7">2.5.1.19</ecNumber>
    </recommendedName>
    <alternativeName>
        <fullName evidence="7">5-enolpyruvylshikimate-3-phosphate synthase</fullName>
        <shortName evidence="7">EPSP synthase</shortName>
        <shortName evidence="7">EPSPS</shortName>
    </alternativeName>
</protein>
<dbReference type="HAMAP" id="MF_00210">
    <property type="entry name" value="EPSP_synth"/>
    <property type="match status" value="1"/>
</dbReference>
<feature type="binding site" evidence="7">
    <location>
        <position position="145"/>
    </location>
    <ligand>
        <name>3-phosphoshikimate</name>
        <dbReference type="ChEBI" id="CHEBI:145989"/>
    </ligand>
</feature>
<dbReference type="Pfam" id="PF00275">
    <property type="entry name" value="EPSP_synthase"/>
    <property type="match status" value="1"/>
</dbReference>
<comment type="caution">
    <text evidence="9">The sequence shown here is derived from an EMBL/GenBank/DDBJ whole genome shotgun (WGS) entry which is preliminary data.</text>
</comment>
<comment type="similarity">
    <text evidence="2 7">Belongs to the EPSP synthase family.</text>
</comment>
<dbReference type="PANTHER" id="PTHR21090">
    <property type="entry name" value="AROM/DEHYDROQUINATE SYNTHASE"/>
    <property type="match status" value="1"/>
</dbReference>
<feature type="domain" description="Enolpyruvate transferase" evidence="8">
    <location>
        <begin position="55"/>
        <end position="399"/>
    </location>
</feature>
<feature type="binding site" evidence="7">
    <location>
        <position position="147"/>
    </location>
    <ligand>
        <name>3-phosphoshikimate</name>
        <dbReference type="ChEBI" id="CHEBI:145989"/>
    </ligand>
</feature>
<feature type="binding site" evidence="7">
    <location>
        <position position="71"/>
    </location>
    <ligand>
        <name>phosphoenolpyruvate</name>
        <dbReference type="ChEBI" id="CHEBI:58702"/>
    </ligand>
</feature>
<dbReference type="AlphaFoldDB" id="A0A101HJJ7"/>
<comment type="function">
    <text evidence="7">Catalyzes the transfer of the enolpyruvyl moiety of phosphoenolpyruvate (PEP) to the 5-hydroxyl of shikimate-3-phosphate (S3P) to produce enolpyruvyl shikimate-3-phosphate and inorganic phosphate.</text>
</comment>
<keyword evidence="7" id="KW-0963">Cytoplasm</keyword>
<keyword evidence="5 7" id="KW-0057">Aromatic amino acid biosynthesis</keyword>
<feature type="binding site" evidence="7">
    <location>
        <position position="173"/>
    </location>
    <ligand>
        <name>3-phosphoshikimate</name>
        <dbReference type="ChEBI" id="CHEBI:145989"/>
    </ligand>
</feature>
<name>A0A101HJJ7_9BACT</name>
<evidence type="ECO:0000256" key="1">
    <source>
        <dbReference type="ARBA" id="ARBA00004811"/>
    </source>
</evidence>
<comment type="catalytic activity">
    <reaction evidence="6">
        <text>3-phosphoshikimate + phosphoenolpyruvate = 5-O-(1-carboxyvinyl)-3-phosphoshikimate + phosphate</text>
        <dbReference type="Rhea" id="RHEA:21256"/>
        <dbReference type="ChEBI" id="CHEBI:43474"/>
        <dbReference type="ChEBI" id="CHEBI:57701"/>
        <dbReference type="ChEBI" id="CHEBI:58702"/>
        <dbReference type="ChEBI" id="CHEBI:145989"/>
        <dbReference type="EC" id="2.5.1.19"/>
    </reaction>
    <physiologicalReaction direction="left-to-right" evidence="6">
        <dbReference type="Rhea" id="RHEA:21257"/>
    </physiologicalReaction>
</comment>
<feature type="binding site" evidence="7">
    <location>
        <position position="316"/>
    </location>
    <ligand>
        <name>3-phosphoshikimate</name>
        <dbReference type="ChEBI" id="CHEBI:145989"/>
    </ligand>
</feature>
<keyword evidence="3 7" id="KW-0028">Amino-acid biosynthesis</keyword>
<feature type="binding site" evidence="7">
    <location>
        <position position="23"/>
    </location>
    <ligand>
        <name>3-phosphoshikimate</name>
        <dbReference type="ChEBI" id="CHEBI:145989"/>
    </ligand>
</feature>
<evidence type="ECO:0000256" key="2">
    <source>
        <dbReference type="ARBA" id="ARBA00009948"/>
    </source>
</evidence>
<dbReference type="PROSITE" id="PS00104">
    <property type="entry name" value="EPSP_SYNTHASE_1"/>
    <property type="match status" value="1"/>
</dbReference>
<dbReference type="GO" id="GO:0005737">
    <property type="term" value="C:cytoplasm"/>
    <property type="evidence" value="ECO:0007669"/>
    <property type="project" value="UniProtKB-SubCell"/>
</dbReference>
<dbReference type="SUPFAM" id="SSF55205">
    <property type="entry name" value="EPT/RTPC-like"/>
    <property type="match status" value="1"/>
</dbReference>
<evidence type="ECO:0000256" key="4">
    <source>
        <dbReference type="ARBA" id="ARBA00022679"/>
    </source>
</evidence>
<organism evidence="9 10">
    <name type="scientific">Proteiniphilum acetatigenes</name>
    <dbReference type="NCBI Taxonomy" id="294710"/>
    <lineage>
        <taxon>Bacteria</taxon>
        <taxon>Pseudomonadati</taxon>
        <taxon>Bacteroidota</taxon>
        <taxon>Bacteroidia</taxon>
        <taxon>Bacteroidales</taxon>
        <taxon>Dysgonomonadaceae</taxon>
        <taxon>Proteiniphilum</taxon>
    </lineage>
</organism>
<dbReference type="Proteomes" id="UP000053860">
    <property type="component" value="Unassembled WGS sequence"/>
</dbReference>
<dbReference type="PIRSF" id="PIRSF000505">
    <property type="entry name" value="EPSPS"/>
    <property type="match status" value="1"/>
</dbReference>
<dbReference type="InterPro" id="IPR006264">
    <property type="entry name" value="EPSP_synthase"/>
</dbReference>
<evidence type="ECO:0000256" key="3">
    <source>
        <dbReference type="ARBA" id="ARBA00022605"/>
    </source>
</evidence>
<evidence type="ECO:0000256" key="7">
    <source>
        <dbReference type="HAMAP-Rule" id="MF_00210"/>
    </source>
</evidence>
<dbReference type="InterPro" id="IPR023193">
    <property type="entry name" value="EPSP_synthase_CS"/>
</dbReference>
<dbReference type="EMBL" id="LGGN01000083">
    <property type="protein sequence ID" value="KUK78021.1"/>
    <property type="molecule type" value="Genomic_DNA"/>
</dbReference>
<evidence type="ECO:0000256" key="5">
    <source>
        <dbReference type="ARBA" id="ARBA00023141"/>
    </source>
</evidence>
<feature type="binding site" evidence="7">
    <location>
        <position position="28"/>
    </location>
    <ligand>
        <name>3-phosphoshikimate</name>
        <dbReference type="ChEBI" id="CHEBI:145989"/>
    </ligand>
</feature>
<dbReference type="GO" id="GO:0003866">
    <property type="term" value="F:3-phosphoshikimate 1-carboxyvinyltransferase activity"/>
    <property type="evidence" value="ECO:0007669"/>
    <property type="project" value="UniProtKB-UniRule"/>
</dbReference>
<proteinExistence type="inferred from homology"/>